<protein>
    <submittedName>
        <fullName evidence="1">Uncharacterized protein</fullName>
    </submittedName>
</protein>
<dbReference type="AlphaFoldDB" id="X0XZT4"/>
<reference evidence="1" key="1">
    <citation type="journal article" date="2014" name="Front. Microbiol.">
        <title>High frequency of phylogenetically diverse reductive dehalogenase-homologous genes in deep subseafloor sedimentary metagenomes.</title>
        <authorList>
            <person name="Kawai M."/>
            <person name="Futagami T."/>
            <person name="Toyoda A."/>
            <person name="Takaki Y."/>
            <person name="Nishi S."/>
            <person name="Hori S."/>
            <person name="Arai W."/>
            <person name="Tsubouchi T."/>
            <person name="Morono Y."/>
            <person name="Uchiyama I."/>
            <person name="Ito T."/>
            <person name="Fujiyama A."/>
            <person name="Inagaki F."/>
            <person name="Takami H."/>
        </authorList>
    </citation>
    <scope>NUCLEOTIDE SEQUENCE</scope>
    <source>
        <strain evidence="1">Expedition CK06-06</strain>
    </source>
</reference>
<accession>X0XZT4</accession>
<gene>
    <name evidence="1" type="ORF">S01H1_83901</name>
</gene>
<dbReference type="EMBL" id="BARS01057147">
    <property type="protein sequence ID" value="GAG48974.1"/>
    <property type="molecule type" value="Genomic_DNA"/>
</dbReference>
<evidence type="ECO:0000313" key="1">
    <source>
        <dbReference type="EMBL" id="GAG48974.1"/>
    </source>
</evidence>
<organism evidence="1">
    <name type="scientific">marine sediment metagenome</name>
    <dbReference type="NCBI Taxonomy" id="412755"/>
    <lineage>
        <taxon>unclassified sequences</taxon>
        <taxon>metagenomes</taxon>
        <taxon>ecological metagenomes</taxon>
    </lineage>
</organism>
<proteinExistence type="predicted"/>
<name>X0XZT4_9ZZZZ</name>
<feature type="non-terminal residue" evidence="1">
    <location>
        <position position="125"/>
    </location>
</feature>
<sequence length="125" mass="13854">MRELDTLLTSNPELAGPVMAFVELLCEKKGLEKEFRPEFTQSRQKRPGWIPVLGRTAAGIVHFWDQSILPEPKQAVTELDELVRKYIDKAIVGSADATVSIDLQARALAEGVRKPQANLVQVSGE</sequence>
<comment type="caution">
    <text evidence="1">The sequence shown here is derived from an EMBL/GenBank/DDBJ whole genome shotgun (WGS) entry which is preliminary data.</text>
</comment>